<dbReference type="AlphaFoldDB" id="A0A6M4H3U6"/>
<feature type="signal peptide" evidence="2">
    <location>
        <begin position="1"/>
        <end position="24"/>
    </location>
</feature>
<dbReference type="InterPro" id="IPR024370">
    <property type="entry name" value="PBP_domain"/>
</dbReference>
<evidence type="ECO:0000256" key="2">
    <source>
        <dbReference type="SAM" id="SignalP"/>
    </source>
</evidence>
<dbReference type="SUPFAM" id="SSF53850">
    <property type="entry name" value="Periplasmic binding protein-like II"/>
    <property type="match status" value="1"/>
</dbReference>
<evidence type="ECO:0000313" key="4">
    <source>
        <dbReference type="EMBL" id="QJR14015.1"/>
    </source>
</evidence>
<organism evidence="4 5">
    <name type="scientific">Usitatibacter palustris</name>
    <dbReference type="NCBI Taxonomy" id="2732487"/>
    <lineage>
        <taxon>Bacteria</taxon>
        <taxon>Pseudomonadati</taxon>
        <taxon>Pseudomonadota</taxon>
        <taxon>Betaproteobacteria</taxon>
        <taxon>Nitrosomonadales</taxon>
        <taxon>Usitatibacteraceae</taxon>
        <taxon>Usitatibacter</taxon>
    </lineage>
</organism>
<name>A0A6M4H3U6_9PROT</name>
<dbReference type="RefSeq" id="WP_171160807.1">
    <property type="nucleotide sequence ID" value="NZ_CP053073.1"/>
</dbReference>
<protein>
    <recommendedName>
        <fullName evidence="3">PBP domain-containing protein</fullName>
    </recommendedName>
</protein>
<keyword evidence="1 2" id="KW-0732">Signal</keyword>
<dbReference type="InParanoid" id="A0A6M4H3U6"/>
<keyword evidence="5" id="KW-1185">Reference proteome</keyword>
<accession>A0A6M4H3U6</accession>
<dbReference type="PROSITE" id="PS51257">
    <property type="entry name" value="PROKAR_LIPOPROTEIN"/>
    <property type="match status" value="1"/>
</dbReference>
<dbReference type="Gene3D" id="3.40.190.10">
    <property type="entry name" value="Periplasmic binding protein-like II"/>
    <property type="match status" value="1"/>
</dbReference>
<evidence type="ECO:0000259" key="3">
    <source>
        <dbReference type="Pfam" id="PF12849"/>
    </source>
</evidence>
<dbReference type="EMBL" id="CP053073">
    <property type="protein sequence ID" value="QJR14015.1"/>
    <property type="molecule type" value="Genomic_DNA"/>
</dbReference>
<dbReference type="InterPro" id="IPR050811">
    <property type="entry name" value="Phosphate_ABC_transporter"/>
</dbReference>
<evidence type="ECO:0000313" key="5">
    <source>
        <dbReference type="Proteomes" id="UP000503096"/>
    </source>
</evidence>
<dbReference type="Pfam" id="PF12849">
    <property type="entry name" value="PBP_like_2"/>
    <property type="match status" value="1"/>
</dbReference>
<sequence>MRTHKNNLILAAALSACLAVPAWADVVKLHGATTVQNVVINPNREAVQKTTGHTLEIVGNATGKGLVDLSEGKADAAMVSEPLDIAVAAAAVAGKTIDAKTLQMHEIRKDEIVFVVHPSNAASKLTWEQLADIHTGKITNWKEVGGKDAPIVVYSDAVTGGTRAMVKKIVMKDVDYAANVKSLTSVSRVPELIAQDANGVGAVGRGFVTGDKTKIVATKKLERPLALVTIGAPSPKVKAVYDAFKVEAAKSAK</sequence>
<dbReference type="Proteomes" id="UP000503096">
    <property type="component" value="Chromosome"/>
</dbReference>
<feature type="domain" description="PBP" evidence="3">
    <location>
        <begin position="27"/>
        <end position="182"/>
    </location>
</feature>
<dbReference type="KEGG" id="upl:DSM104440_00807"/>
<evidence type="ECO:0000256" key="1">
    <source>
        <dbReference type="ARBA" id="ARBA00022729"/>
    </source>
</evidence>
<gene>
    <name evidence="4" type="ORF">DSM104440_00807</name>
</gene>
<dbReference type="PANTHER" id="PTHR30570">
    <property type="entry name" value="PERIPLASMIC PHOSPHATE BINDING COMPONENT OF PHOSPHATE ABC TRANSPORTER"/>
    <property type="match status" value="1"/>
</dbReference>
<proteinExistence type="predicted"/>
<dbReference type="PANTHER" id="PTHR30570:SF1">
    <property type="entry name" value="PHOSPHATE-BINDING PROTEIN PSTS"/>
    <property type="match status" value="1"/>
</dbReference>
<feature type="chain" id="PRO_5026987029" description="PBP domain-containing protein" evidence="2">
    <location>
        <begin position="25"/>
        <end position="253"/>
    </location>
</feature>
<reference evidence="4 5" key="1">
    <citation type="submission" date="2020-04" db="EMBL/GenBank/DDBJ databases">
        <title>Usitatibacter rugosus gen. nov., sp. nov. and Usitatibacter palustris sp. nov., novel members of Usitatibacteraceae fam. nov. within the order Nitrosomonadales isolated from soil.</title>
        <authorList>
            <person name="Huber K.J."/>
            <person name="Neumann-Schaal M."/>
            <person name="Geppert A."/>
            <person name="Luckner M."/>
            <person name="Wanner G."/>
            <person name="Overmann J."/>
        </authorList>
    </citation>
    <scope>NUCLEOTIDE SEQUENCE [LARGE SCALE GENOMIC DNA]</scope>
    <source>
        <strain evidence="4 5">Swamp67</strain>
    </source>
</reference>